<dbReference type="EMBL" id="CP014223">
    <property type="protein sequence ID" value="AMJ41284.1"/>
    <property type="molecule type" value="Genomic_DNA"/>
</dbReference>
<evidence type="ECO:0000256" key="1">
    <source>
        <dbReference type="ARBA" id="ARBA00004141"/>
    </source>
</evidence>
<dbReference type="GO" id="GO:0035673">
    <property type="term" value="F:oligopeptide transmembrane transporter activity"/>
    <property type="evidence" value="ECO:0007669"/>
    <property type="project" value="InterPro"/>
</dbReference>
<dbReference type="PANTHER" id="PTHR31645">
    <property type="entry name" value="OLIGOPEPTIDE TRANSPORTER YGL114W-RELATED"/>
    <property type="match status" value="1"/>
</dbReference>
<evidence type="ECO:0000256" key="5">
    <source>
        <dbReference type="ARBA" id="ARBA00023136"/>
    </source>
</evidence>
<feature type="transmembrane region" description="Helical" evidence="6">
    <location>
        <begin position="490"/>
        <end position="510"/>
    </location>
</feature>
<reference evidence="9" key="2">
    <citation type="submission" date="2016-01" db="EMBL/GenBank/DDBJ databases">
        <authorList>
            <person name="Poehlein A."/>
            <person name="Schlien K."/>
            <person name="Gottschalk G."/>
            <person name="Buckel W."/>
            <person name="Daniel R."/>
        </authorList>
    </citation>
    <scope>NUCLEOTIDE SEQUENCE [LARGE SCALE GENOMIC DNA]</scope>
    <source>
        <strain evidence="9">X2</strain>
    </source>
</reference>
<dbReference type="RefSeq" id="WP_066050226.1">
    <property type="nucleotide sequence ID" value="NZ_CP014223.1"/>
</dbReference>
<reference evidence="7 9" key="1">
    <citation type="journal article" date="2016" name="Genome Announc.">
        <title>Complete Genome Sequence of the Amino Acid-Fermenting Clostridium propionicum X2 (DSM 1682).</title>
        <authorList>
            <person name="Poehlein A."/>
            <person name="Schlien K."/>
            <person name="Chowdhury N.P."/>
            <person name="Gottschalk G."/>
            <person name="Buckel W."/>
            <person name="Daniel R."/>
        </authorList>
    </citation>
    <scope>NUCLEOTIDE SEQUENCE [LARGE SCALE GENOMIC DNA]</scope>
    <source>
        <strain evidence="7 9">X2</strain>
    </source>
</reference>
<reference evidence="8" key="3">
    <citation type="submission" date="2016-11" db="EMBL/GenBank/DDBJ databases">
        <authorList>
            <person name="Varghese N."/>
            <person name="Submissions S."/>
        </authorList>
    </citation>
    <scope>NUCLEOTIDE SEQUENCE</scope>
    <source>
        <strain evidence="8">DSM 1682</strain>
    </source>
</reference>
<feature type="transmembrane region" description="Helical" evidence="6">
    <location>
        <begin position="213"/>
        <end position="238"/>
    </location>
</feature>
<feature type="transmembrane region" description="Helical" evidence="6">
    <location>
        <begin position="186"/>
        <end position="207"/>
    </location>
</feature>
<evidence type="ECO:0000313" key="10">
    <source>
        <dbReference type="Proteomes" id="UP000184204"/>
    </source>
</evidence>
<evidence type="ECO:0000313" key="8">
    <source>
        <dbReference type="EMBL" id="SHF06580.1"/>
    </source>
</evidence>
<feature type="transmembrane region" description="Helical" evidence="6">
    <location>
        <begin position="20"/>
        <end position="41"/>
    </location>
</feature>
<keyword evidence="4 6" id="KW-1133">Transmembrane helix</keyword>
<feature type="transmembrane region" description="Helical" evidence="6">
    <location>
        <begin position="258"/>
        <end position="276"/>
    </location>
</feature>
<gene>
    <name evidence="7" type="ORF">CPRO_16940</name>
    <name evidence="8" type="ORF">SAMN02745151_02673</name>
</gene>
<feature type="transmembrane region" description="Helical" evidence="6">
    <location>
        <begin position="371"/>
        <end position="391"/>
    </location>
</feature>
<feature type="transmembrane region" description="Helical" evidence="6">
    <location>
        <begin position="107"/>
        <end position="128"/>
    </location>
</feature>
<evidence type="ECO:0000313" key="7">
    <source>
        <dbReference type="EMBL" id="AMJ41284.1"/>
    </source>
</evidence>
<dbReference type="Pfam" id="PF03169">
    <property type="entry name" value="OPT"/>
    <property type="match status" value="1"/>
</dbReference>
<dbReference type="KEGG" id="cpro:CPRO_16940"/>
<dbReference type="Proteomes" id="UP000068026">
    <property type="component" value="Chromosome"/>
</dbReference>
<evidence type="ECO:0000256" key="3">
    <source>
        <dbReference type="ARBA" id="ARBA00022692"/>
    </source>
</evidence>
<evidence type="ECO:0000313" key="9">
    <source>
        <dbReference type="Proteomes" id="UP000068026"/>
    </source>
</evidence>
<evidence type="ECO:0000256" key="2">
    <source>
        <dbReference type="ARBA" id="ARBA00022448"/>
    </source>
</evidence>
<dbReference type="InterPro" id="IPR004813">
    <property type="entry name" value="OPT"/>
</dbReference>
<feature type="transmembrane region" description="Helical" evidence="6">
    <location>
        <begin position="47"/>
        <end position="66"/>
    </location>
</feature>
<name>A0A0X1U8P2_ANAPI</name>
<keyword evidence="2" id="KW-0813">Transport</keyword>
<feature type="transmembrane region" description="Helical" evidence="6">
    <location>
        <begin position="412"/>
        <end position="433"/>
    </location>
</feature>
<feature type="transmembrane region" description="Helical" evidence="6">
    <location>
        <begin position="78"/>
        <end position="101"/>
    </location>
</feature>
<comment type="subcellular location">
    <subcellularLocation>
        <location evidence="1">Membrane</location>
        <topology evidence="1">Multi-pass membrane protein</topology>
    </subcellularLocation>
</comment>
<evidence type="ECO:0000256" key="6">
    <source>
        <dbReference type="SAM" id="Phobius"/>
    </source>
</evidence>
<feature type="transmembrane region" description="Helical" evidence="6">
    <location>
        <begin position="346"/>
        <end position="365"/>
    </location>
</feature>
<dbReference type="Proteomes" id="UP000184204">
    <property type="component" value="Unassembled WGS sequence"/>
</dbReference>
<feature type="transmembrane region" description="Helical" evidence="6">
    <location>
        <begin position="304"/>
        <end position="334"/>
    </location>
</feature>
<feature type="transmembrane region" description="Helical" evidence="6">
    <location>
        <begin position="525"/>
        <end position="550"/>
    </location>
</feature>
<dbReference type="EMBL" id="FQUA01000015">
    <property type="protein sequence ID" value="SHF06580.1"/>
    <property type="molecule type" value="Genomic_DNA"/>
</dbReference>
<reference evidence="10" key="4">
    <citation type="submission" date="2016-11" db="EMBL/GenBank/DDBJ databases">
        <authorList>
            <person name="Jaros S."/>
            <person name="Januszkiewicz K."/>
            <person name="Wedrychowicz H."/>
        </authorList>
    </citation>
    <scope>NUCLEOTIDE SEQUENCE [LARGE SCALE GENOMIC DNA]</scope>
    <source>
        <strain evidence="10">DSM 1682</strain>
    </source>
</reference>
<evidence type="ECO:0000256" key="4">
    <source>
        <dbReference type="ARBA" id="ARBA00022989"/>
    </source>
</evidence>
<sequence length="551" mass="57568">MAQESKSVKYATSYKEQLTVRGMIIGVIGVVIVTCSSMFIALKASSLPFPIMFVALVSMFALKALGRTNINEINVTHTAMSAGSMVAGGVAFTIPAIYMLYPNSELGLAKLLVITISGTMLGLIFTSLMRKQFIETSKLPYAMGQAAAEALIVGDEGGKKAHTLFGALGFAAIWTALRDWFMKIPAVLWFGGGSWLNYGSYGGVWLSPMLVSVGYLVGPIFVGVWFFGALIGDVGILIGGQRLGFFDATTAANIKSGLGLGMMVGTGVGVFIKNIFPNFKAIFGSMVSKDSIGDSIVPLRWAPILMALFAALFVIIVDVPVVAAIITIIGVWLATAMSCQTVGMSAINPMEVFGIFVLILAKLCSPGITEVAAICIAAIVAIACGLVGDVMNDFKAGSILKSSPKAQWTGELIGGLVGAVVSVFVIMAIIQAYGPSAFGNPELFPAAQASAVAAMAGGISHVPAFITGLVVAAILYIVGFYPVMTLGLGVYLPFYLSFTAFIGAAIRFILDKVYPQFEREGKGTIIGAGLLGGEAVVGVIIAIIMAVQFIA</sequence>
<feature type="transmembrane region" description="Helical" evidence="6">
    <location>
        <begin position="453"/>
        <end position="478"/>
    </location>
</feature>
<dbReference type="InterPro" id="IPR045035">
    <property type="entry name" value="YSL-like"/>
</dbReference>
<keyword evidence="5 6" id="KW-0472">Membrane</keyword>
<dbReference type="AlphaFoldDB" id="A0A0X1U8P2"/>
<dbReference type="PANTHER" id="PTHR31645:SF0">
    <property type="entry name" value="OLIGOPEPTIDE TRANSPORTER YGL114W-RELATED"/>
    <property type="match status" value="1"/>
</dbReference>
<organism evidence="8 10">
    <name type="scientific">Anaerotignum propionicum DSM 1682</name>
    <dbReference type="NCBI Taxonomy" id="991789"/>
    <lineage>
        <taxon>Bacteria</taxon>
        <taxon>Bacillati</taxon>
        <taxon>Bacillota</taxon>
        <taxon>Clostridia</taxon>
        <taxon>Lachnospirales</taxon>
        <taxon>Anaerotignaceae</taxon>
        <taxon>Anaerotignum</taxon>
    </lineage>
</organism>
<keyword evidence="9" id="KW-1185">Reference proteome</keyword>
<dbReference type="GO" id="GO:0016020">
    <property type="term" value="C:membrane"/>
    <property type="evidence" value="ECO:0007669"/>
    <property type="project" value="UniProtKB-SubCell"/>
</dbReference>
<proteinExistence type="predicted"/>
<keyword evidence="3 6" id="KW-0812">Transmembrane</keyword>
<accession>A0A0X1U8P2</accession>
<dbReference type="OrthoDB" id="9809340at2"/>
<protein>
    <submittedName>
        <fullName evidence="7">OPT oligopeptide transporter protein</fullName>
    </submittedName>
    <submittedName>
        <fullName evidence="8">Uncharacterized membrane protein, oligopeptide transporter (OPT) family</fullName>
    </submittedName>
</protein>